<dbReference type="AlphaFoldDB" id="A0A0M0LKB6"/>
<dbReference type="Pfam" id="PF00528">
    <property type="entry name" value="BPD_transp_1"/>
    <property type="match status" value="1"/>
</dbReference>
<dbReference type="CDD" id="cd06261">
    <property type="entry name" value="TM_PBP2"/>
    <property type="match status" value="1"/>
</dbReference>
<evidence type="ECO:0000256" key="1">
    <source>
        <dbReference type="ARBA" id="ARBA00004651"/>
    </source>
</evidence>
<dbReference type="Pfam" id="PF12911">
    <property type="entry name" value="OppC_N"/>
    <property type="match status" value="1"/>
</dbReference>
<dbReference type="PANTHER" id="PTHR43386">
    <property type="entry name" value="OLIGOPEPTIDE TRANSPORT SYSTEM PERMEASE PROTEIN APPC"/>
    <property type="match status" value="1"/>
</dbReference>
<evidence type="ECO:0000256" key="4">
    <source>
        <dbReference type="ARBA" id="ARBA00022692"/>
    </source>
</evidence>
<keyword evidence="5" id="KW-1133">Transmembrane helix</keyword>
<dbReference type="PATRIC" id="fig|263475.3.peg.1025"/>
<dbReference type="PROSITE" id="PS50928">
    <property type="entry name" value="ABC_TM1"/>
    <property type="match status" value="1"/>
</dbReference>
<evidence type="ECO:0000256" key="7">
    <source>
        <dbReference type="RuleBase" id="RU363032"/>
    </source>
</evidence>
<dbReference type="InterPro" id="IPR025966">
    <property type="entry name" value="OppC_N"/>
</dbReference>
<dbReference type="GeneID" id="301135133"/>
<gene>
    <name evidence="9" type="ORF">AMD00_03295</name>
</gene>
<dbReference type="STRING" id="263475.AMD00_03295"/>
<dbReference type="InterPro" id="IPR050366">
    <property type="entry name" value="BP-dependent_transpt_permease"/>
</dbReference>
<dbReference type="SUPFAM" id="SSF161098">
    <property type="entry name" value="MetI-like"/>
    <property type="match status" value="1"/>
</dbReference>
<reference evidence="10" key="1">
    <citation type="submission" date="2015-08" db="EMBL/GenBank/DDBJ databases">
        <title>Fjat-10028 dsm 16317.</title>
        <authorList>
            <person name="Liu B."/>
            <person name="Wang J."/>
            <person name="Zhu Y."/>
            <person name="Liu G."/>
            <person name="Chen Q."/>
            <person name="Chen Z."/>
            <person name="Lan J."/>
            <person name="Che J."/>
            <person name="Ge C."/>
            <person name="Shi H."/>
            <person name="Pan Z."/>
            <person name="Liu X."/>
        </authorList>
    </citation>
    <scope>NUCLEOTIDE SEQUENCE [LARGE SCALE GENOMIC DNA]</scope>
    <source>
        <strain evidence="10">DSM 16317</strain>
    </source>
</reference>
<evidence type="ECO:0000313" key="10">
    <source>
        <dbReference type="Proteomes" id="UP000036867"/>
    </source>
</evidence>
<comment type="subcellular location">
    <subcellularLocation>
        <location evidence="1 7">Cell membrane</location>
        <topology evidence="1 7">Multi-pass membrane protein</topology>
    </subcellularLocation>
</comment>
<dbReference type="Proteomes" id="UP000036867">
    <property type="component" value="Unassembled WGS sequence"/>
</dbReference>
<dbReference type="OrthoDB" id="9797472at2"/>
<protein>
    <submittedName>
        <fullName evidence="9">Diguanylate cyclase</fullName>
    </submittedName>
</protein>
<dbReference type="InterPro" id="IPR035906">
    <property type="entry name" value="MetI-like_sf"/>
</dbReference>
<name>A0A0M0LKB6_9BACL</name>
<keyword evidence="6" id="KW-0472">Membrane</keyword>
<proteinExistence type="inferred from homology"/>
<evidence type="ECO:0000256" key="3">
    <source>
        <dbReference type="ARBA" id="ARBA00022475"/>
    </source>
</evidence>
<organism evidence="9 10">
    <name type="scientific">Viridibacillus arvi</name>
    <dbReference type="NCBI Taxonomy" id="263475"/>
    <lineage>
        <taxon>Bacteria</taxon>
        <taxon>Bacillati</taxon>
        <taxon>Bacillota</taxon>
        <taxon>Bacilli</taxon>
        <taxon>Bacillales</taxon>
        <taxon>Caryophanaceae</taxon>
        <taxon>Viridibacillus</taxon>
    </lineage>
</organism>
<evidence type="ECO:0000259" key="8">
    <source>
        <dbReference type="PROSITE" id="PS50928"/>
    </source>
</evidence>
<accession>A0A0M0LKB6</accession>
<dbReference type="RefSeq" id="WP_053415651.1">
    <property type="nucleotide sequence ID" value="NZ_JBCMHV010000011.1"/>
</dbReference>
<keyword evidence="10" id="KW-1185">Reference proteome</keyword>
<keyword evidence="4" id="KW-0812">Transmembrane</keyword>
<keyword evidence="3" id="KW-1003">Cell membrane</keyword>
<dbReference type="GO" id="GO:0005886">
    <property type="term" value="C:plasma membrane"/>
    <property type="evidence" value="ECO:0007669"/>
    <property type="project" value="UniProtKB-SubCell"/>
</dbReference>
<comment type="caution">
    <text evidence="9">The sequence shown here is derived from an EMBL/GenBank/DDBJ whole genome shotgun (WGS) entry which is preliminary data.</text>
</comment>
<evidence type="ECO:0000256" key="6">
    <source>
        <dbReference type="ARBA" id="ARBA00023136"/>
    </source>
</evidence>
<evidence type="ECO:0000256" key="2">
    <source>
        <dbReference type="ARBA" id="ARBA00022448"/>
    </source>
</evidence>
<evidence type="ECO:0000256" key="5">
    <source>
        <dbReference type="ARBA" id="ARBA00022989"/>
    </source>
</evidence>
<sequence>MSQQQLEKIEKEMFEIVGGRHEETEKLAKKSVSFWKEVIIRFAHNKLAIFGLIALVTILLMAIFAPIFSQYTYSEQLGLYNKAPSAANWFGTDDLGRDVFVRVWEGARISLFIGITAAIIDLVIGVVWGSISGLAGERVDNIMMRIADVLTAVPYLLVVIVLSVVLGNGAFGNGLIPMIIALSVTGWINMARIVRGEVLSIKNQEYVLASRTLGANTKHLIIKHLIPNALGAILVTMTLTIPTAIFTEAFLSYLGLGVSAPLASWGTMASEGNNAITNAPWRLIFPALMISLTIFAFNAVGDGLRDALDPKLRK</sequence>
<feature type="domain" description="ABC transmembrane type-1" evidence="8">
    <location>
        <begin position="107"/>
        <end position="301"/>
    </location>
</feature>
<dbReference type="PANTHER" id="PTHR43386:SF22">
    <property type="entry name" value="OLIGOPEPTIDE TRANSPORT SYSTEM PERMEASE PROTEIN OPPC"/>
    <property type="match status" value="1"/>
</dbReference>
<evidence type="ECO:0000313" key="9">
    <source>
        <dbReference type="EMBL" id="KOO51510.1"/>
    </source>
</evidence>
<dbReference type="GO" id="GO:0055085">
    <property type="term" value="P:transmembrane transport"/>
    <property type="evidence" value="ECO:0007669"/>
    <property type="project" value="InterPro"/>
</dbReference>
<dbReference type="EMBL" id="LILB01000001">
    <property type="protein sequence ID" value="KOO51510.1"/>
    <property type="molecule type" value="Genomic_DNA"/>
</dbReference>
<dbReference type="Gene3D" id="1.10.3720.10">
    <property type="entry name" value="MetI-like"/>
    <property type="match status" value="1"/>
</dbReference>
<keyword evidence="2 7" id="KW-0813">Transport</keyword>
<comment type="similarity">
    <text evidence="7">Belongs to the binding-protein-dependent transport system permease family.</text>
</comment>
<dbReference type="InterPro" id="IPR000515">
    <property type="entry name" value="MetI-like"/>
</dbReference>